<dbReference type="EMBL" id="JROU02002236">
    <property type="protein sequence ID" value="OEH73824.1"/>
    <property type="molecule type" value="Genomic_DNA"/>
</dbReference>
<dbReference type="VEuPathDB" id="ToxoDB:cyc_05960"/>
<accession>A0A1D3CRK3</accession>
<feature type="compositionally biased region" description="Polar residues" evidence="1">
    <location>
        <begin position="92"/>
        <end position="102"/>
    </location>
</feature>
<feature type="region of interest" description="Disordered" evidence="1">
    <location>
        <begin position="83"/>
        <end position="141"/>
    </location>
</feature>
<dbReference type="AlphaFoldDB" id="A0A1D3CRK3"/>
<proteinExistence type="predicted"/>
<gene>
    <name evidence="2" type="ORF">cyc_05960</name>
</gene>
<sequence>MPPSSTGPSRARLPRRLTVSLTPVRRLLGIRSSGLHAGGFWKGAARRTGGVSPPSMPTPVTIACTSLRIRSFLWKPLRKKALLREPSEEAAPSTQATAGTRQRSSRKTRSDVTSGSSPMKKKQSLMPPQKAPPPDQRKQTT</sequence>
<organism evidence="2 3">
    <name type="scientific">Cyclospora cayetanensis</name>
    <dbReference type="NCBI Taxonomy" id="88456"/>
    <lineage>
        <taxon>Eukaryota</taxon>
        <taxon>Sar</taxon>
        <taxon>Alveolata</taxon>
        <taxon>Apicomplexa</taxon>
        <taxon>Conoidasida</taxon>
        <taxon>Coccidia</taxon>
        <taxon>Eucoccidiorida</taxon>
        <taxon>Eimeriorina</taxon>
        <taxon>Eimeriidae</taxon>
        <taxon>Cyclospora</taxon>
    </lineage>
</organism>
<name>A0A1D3CRK3_9EIME</name>
<reference evidence="2 3" key="1">
    <citation type="journal article" date="2016" name="BMC Genomics">
        <title>Comparative genomics reveals Cyclospora cayetanensis possesses coccidia-like metabolism and invasion components but unique surface antigens.</title>
        <authorList>
            <person name="Liu S."/>
            <person name="Wang L."/>
            <person name="Zheng H."/>
            <person name="Xu Z."/>
            <person name="Roellig D.M."/>
            <person name="Li N."/>
            <person name="Frace M.A."/>
            <person name="Tang K."/>
            <person name="Arrowood M.J."/>
            <person name="Moss D.M."/>
            <person name="Zhang L."/>
            <person name="Feng Y."/>
            <person name="Xiao L."/>
        </authorList>
    </citation>
    <scope>NUCLEOTIDE SEQUENCE [LARGE SCALE GENOMIC DNA]</scope>
    <source>
        <strain evidence="2 3">CHN_HEN01</strain>
    </source>
</reference>
<evidence type="ECO:0000313" key="2">
    <source>
        <dbReference type="EMBL" id="OEH73824.1"/>
    </source>
</evidence>
<dbReference type="InParanoid" id="A0A1D3CRK3"/>
<evidence type="ECO:0000313" key="3">
    <source>
        <dbReference type="Proteomes" id="UP000095192"/>
    </source>
</evidence>
<comment type="caution">
    <text evidence="2">The sequence shown here is derived from an EMBL/GenBank/DDBJ whole genome shotgun (WGS) entry which is preliminary data.</text>
</comment>
<keyword evidence="3" id="KW-1185">Reference proteome</keyword>
<evidence type="ECO:0000256" key="1">
    <source>
        <dbReference type="SAM" id="MobiDB-lite"/>
    </source>
</evidence>
<protein>
    <submittedName>
        <fullName evidence="2">Uncharacterized protein</fullName>
    </submittedName>
</protein>
<dbReference type="Proteomes" id="UP000095192">
    <property type="component" value="Unassembled WGS sequence"/>
</dbReference>